<dbReference type="EMBL" id="AP024145">
    <property type="protein sequence ID" value="BCM87292.1"/>
    <property type="molecule type" value="Genomic_DNA"/>
</dbReference>
<accession>A0A8H8WZX1</accession>
<organism evidence="2 3">
    <name type="scientific">Methylobacterium indicum</name>
    <dbReference type="NCBI Taxonomy" id="1775910"/>
    <lineage>
        <taxon>Bacteria</taxon>
        <taxon>Pseudomonadati</taxon>
        <taxon>Pseudomonadota</taxon>
        <taxon>Alphaproteobacteria</taxon>
        <taxon>Hyphomicrobiales</taxon>
        <taxon>Methylobacteriaceae</taxon>
        <taxon>Methylobacterium</taxon>
    </lineage>
</organism>
<evidence type="ECO:0000256" key="1">
    <source>
        <dbReference type="SAM" id="MobiDB-lite"/>
    </source>
</evidence>
<dbReference type="RefSeq" id="WP_207180417.1">
    <property type="nucleotide sequence ID" value="NZ_AP024145.1"/>
</dbReference>
<dbReference type="AlphaFoldDB" id="A0A8H8WZX1"/>
<feature type="compositionally biased region" description="Low complexity" evidence="1">
    <location>
        <begin position="138"/>
        <end position="151"/>
    </location>
</feature>
<feature type="region of interest" description="Disordered" evidence="1">
    <location>
        <begin position="1"/>
        <end position="23"/>
    </location>
</feature>
<reference evidence="2" key="1">
    <citation type="submission" date="2020-11" db="EMBL/GenBank/DDBJ databases">
        <title>Complete genome sequence of a novel pathogenic Methylobacterium strain isolated from rice in Vietnam.</title>
        <authorList>
            <person name="Lai K."/>
            <person name="Okazaki S."/>
            <person name="Higashi K."/>
            <person name="Mori H."/>
            <person name="Toyoda A."/>
            <person name="Kurokawa K."/>
        </authorList>
    </citation>
    <scope>NUCLEOTIDE SEQUENCE</scope>
    <source>
        <strain evidence="2">VL1</strain>
    </source>
</reference>
<gene>
    <name evidence="2" type="ORF">mvi_57530</name>
</gene>
<feature type="region of interest" description="Disordered" evidence="1">
    <location>
        <begin position="126"/>
        <end position="151"/>
    </location>
</feature>
<proteinExistence type="predicted"/>
<sequence>MEKATGGGAEPPSPVRRRGPAQERCALTREVVPSVAVPPGSPFTGCQDVVVRDPVPEACVTRERRECWRTLSGETLVAGVGVPLFQAAGGRPHRNEAGLLQVPDQPEIPLHSNGSENDIRAGVTERRISGGGSRAARRAWPAAPRATRSWA</sequence>
<name>A0A8H8WZX1_9HYPH</name>
<dbReference type="Proteomes" id="UP000663508">
    <property type="component" value="Chromosome"/>
</dbReference>
<dbReference type="KEGG" id="mind:mvi_57530"/>
<protein>
    <submittedName>
        <fullName evidence="2">Uncharacterized protein</fullName>
    </submittedName>
</protein>
<evidence type="ECO:0000313" key="2">
    <source>
        <dbReference type="EMBL" id="BCM87292.1"/>
    </source>
</evidence>
<evidence type="ECO:0000313" key="3">
    <source>
        <dbReference type="Proteomes" id="UP000663508"/>
    </source>
</evidence>